<dbReference type="Pfam" id="PF13344">
    <property type="entry name" value="Hydrolase_6"/>
    <property type="match status" value="1"/>
</dbReference>
<dbReference type="RefSeq" id="WP_019744476.1">
    <property type="nucleotide sequence ID" value="NZ_AP018733.1"/>
</dbReference>
<dbReference type="EMBL" id="CP124545">
    <property type="protein sequence ID" value="WGV51171.2"/>
    <property type="molecule type" value="Genomic_DNA"/>
</dbReference>
<dbReference type="Pfam" id="PF13242">
    <property type="entry name" value="Hydrolase_like"/>
    <property type="match status" value="1"/>
</dbReference>
<evidence type="ECO:0000313" key="3">
    <source>
        <dbReference type="EMBL" id="WGV51171.2"/>
    </source>
</evidence>
<proteinExistence type="predicted"/>
<name>A0A1F2Q4T2_RHOER</name>
<reference evidence="1 5" key="2">
    <citation type="submission" date="2020-12" db="EMBL/GenBank/DDBJ databases">
        <title>Draft genome sequence of furan degrading bacterial strain FUR100.</title>
        <authorList>
            <person name="Woiski C."/>
        </authorList>
    </citation>
    <scope>NUCLEOTIDE SEQUENCE [LARGE SCALE GENOMIC DNA]</scope>
    <source>
        <strain evidence="1 5">FUR100</strain>
    </source>
</reference>
<dbReference type="PANTHER" id="PTHR19288">
    <property type="entry name" value="4-NITROPHENYLPHOSPHATASE-RELATED"/>
    <property type="match status" value="1"/>
</dbReference>
<organism evidence="1 5">
    <name type="scientific">Rhodococcus erythropolis</name>
    <name type="common">Arthrobacter picolinophilus</name>
    <dbReference type="NCBI Taxonomy" id="1833"/>
    <lineage>
        <taxon>Bacteria</taxon>
        <taxon>Bacillati</taxon>
        <taxon>Actinomycetota</taxon>
        <taxon>Actinomycetes</taxon>
        <taxon>Mycobacteriales</taxon>
        <taxon>Nocardiaceae</taxon>
        <taxon>Rhodococcus</taxon>
        <taxon>Rhodococcus erythropolis group</taxon>
    </lineage>
</organism>
<evidence type="ECO:0000313" key="4">
    <source>
        <dbReference type="Proteomes" id="UP000502345"/>
    </source>
</evidence>
<accession>A0A1F2Q4T2</accession>
<dbReference type="SUPFAM" id="SSF56784">
    <property type="entry name" value="HAD-like"/>
    <property type="match status" value="1"/>
</dbReference>
<reference evidence="3" key="3">
    <citation type="submission" date="2023-08" db="EMBL/GenBank/DDBJ databases">
        <title>Isolation and Characterization of Rhodococcus erythropolis MGMM8.</title>
        <authorList>
            <person name="Diabankana R.G.C."/>
            <person name="Afordoanyi D.M."/>
            <person name="Validov S.Z."/>
        </authorList>
    </citation>
    <scope>NUCLEOTIDE SEQUENCE</scope>
    <source>
        <strain evidence="3">MGMM8</strain>
    </source>
</reference>
<dbReference type="PANTHER" id="PTHR19288:SF46">
    <property type="entry name" value="HALOACID DEHALOGENASE-LIKE HYDROLASE DOMAIN-CONTAINING PROTEIN 2"/>
    <property type="match status" value="1"/>
</dbReference>
<evidence type="ECO:0000313" key="1">
    <source>
        <dbReference type="EMBL" id="MBH5142300.1"/>
    </source>
</evidence>
<dbReference type="Proteomes" id="UP001230933">
    <property type="component" value="Chromosome"/>
</dbReference>
<dbReference type="InterPro" id="IPR006357">
    <property type="entry name" value="HAD-SF_hydro_IIA"/>
</dbReference>
<evidence type="ECO:0000313" key="5">
    <source>
        <dbReference type="Proteomes" id="UP000627573"/>
    </source>
</evidence>
<protein>
    <submittedName>
        <fullName evidence="1">HAD-IIA family hydrolase</fullName>
    </submittedName>
    <submittedName>
        <fullName evidence="2">Haloacid dehalogenase</fullName>
    </submittedName>
</protein>
<dbReference type="Gene3D" id="3.40.50.1000">
    <property type="entry name" value="HAD superfamily/HAD-like"/>
    <property type="match status" value="2"/>
</dbReference>
<dbReference type="InterPro" id="IPR023214">
    <property type="entry name" value="HAD_sf"/>
</dbReference>
<dbReference type="Proteomes" id="UP000502345">
    <property type="component" value="Chromosome"/>
</dbReference>
<dbReference type="GO" id="GO:0005737">
    <property type="term" value="C:cytoplasm"/>
    <property type="evidence" value="ECO:0007669"/>
    <property type="project" value="TreeGrafter"/>
</dbReference>
<dbReference type="EMBL" id="JAECSB010000028">
    <property type="protein sequence ID" value="MBH5142300.1"/>
    <property type="molecule type" value="Genomic_DNA"/>
</dbReference>
<reference evidence="2 4" key="1">
    <citation type="submission" date="2020-03" db="EMBL/GenBank/DDBJ databases">
        <title>Screen low temperature-resistant strains for efficient degradation of petroleum hydrocarbons under the low temperature.</title>
        <authorList>
            <person name="Wang Y."/>
            <person name="Chen J."/>
        </authorList>
    </citation>
    <scope>NUCLEOTIDE SEQUENCE [LARGE SCALE GENOMIC DNA]</scope>
    <source>
        <strain evidence="2 4">KB1</strain>
    </source>
</reference>
<keyword evidence="1" id="KW-0378">Hydrolase</keyword>
<sequence>MADIEGVLFDIDGVLLTSWQPIEGAGEAVREVRRRGLACGFLTNTTSRSSTLIAQGLCDAGIEVEASQIVTAARLTGEYVRATYPDARAWVLNHGDVSADLEGIEFDDADPEVVILGGAGPEFSHEALSRVLELLLAGVPVVAMHRGMMWETVDGLRIDTGTYLPGFEEVAGVNIAAVGKPSLTGFLTATELMHVEPEATVMVGDDLIGDVLSSQRVGLTGVLVRTGKFRQTVLDLSVQKPDHVIDSVADLPALLGVVLEA</sequence>
<dbReference type="InterPro" id="IPR036412">
    <property type="entry name" value="HAD-like_sf"/>
</dbReference>
<dbReference type="AlphaFoldDB" id="A0A1F2Q4T2"/>
<dbReference type="NCBIfam" id="TIGR01460">
    <property type="entry name" value="HAD-SF-IIA"/>
    <property type="match status" value="1"/>
</dbReference>
<evidence type="ECO:0000313" key="2">
    <source>
        <dbReference type="EMBL" id="QIP38917.1"/>
    </source>
</evidence>
<gene>
    <name evidence="2" type="ORF">G9444_1673</name>
    <name evidence="1" type="ORF">I3517_06695</name>
    <name evidence="3" type="ORF">QIE55_08140</name>
</gene>
<dbReference type="Proteomes" id="UP000627573">
    <property type="component" value="Unassembled WGS sequence"/>
</dbReference>
<keyword evidence="5" id="KW-1185">Reference proteome</keyword>
<dbReference type="EMBL" id="CP050124">
    <property type="protein sequence ID" value="QIP38917.1"/>
    <property type="molecule type" value="Genomic_DNA"/>
</dbReference>
<dbReference type="GO" id="GO:0016791">
    <property type="term" value="F:phosphatase activity"/>
    <property type="evidence" value="ECO:0007669"/>
    <property type="project" value="TreeGrafter"/>
</dbReference>